<evidence type="ECO:0000259" key="1">
    <source>
        <dbReference type="PROSITE" id="PS50304"/>
    </source>
</evidence>
<dbReference type="Gene3D" id="2.30.30.140">
    <property type="match status" value="1"/>
</dbReference>
<dbReference type="PROSITE" id="PS50304">
    <property type="entry name" value="TUDOR"/>
    <property type="match status" value="1"/>
</dbReference>
<dbReference type="EMBL" id="GFXV01004605">
    <property type="protein sequence ID" value="MBW16410.1"/>
    <property type="molecule type" value="Transcribed_RNA"/>
</dbReference>
<proteinExistence type="predicted"/>
<dbReference type="Pfam" id="PF00567">
    <property type="entry name" value="TUDOR"/>
    <property type="match status" value="1"/>
</dbReference>
<reference evidence="2" key="1">
    <citation type="submission" date="2017-10" db="EMBL/GenBank/DDBJ databases">
        <title>Transcriptome Assembly of Sugarcane Aphid Adults.</title>
        <authorList>
            <person name="Scully E.D."/>
            <person name="Palmer N.A."/>
            <person name="Geib S.M."/>
            <person name="Sarath G."/>
            <person name="Sattler S.E."/>
        </authorList>
    </citation>
    <scope>NUCLEOTIDE SEQUENCE</scope>
    <source>
        <tissue evidence="2">Whole body</tissue>
    </source>
</reference>
<accession>A0A2H8TQY2</accession>
<gene>
    <name evidence="2" type="primary">Tdrd1_1</name>
</gene>
<name>A0A2H8TQY2_9HEMI</name>
<dbReference type="AlphaFoldDB" id="A0A2H8TQY2"/>
<sequence length="363" mass="42163">MLNSDDTNRVKCSLIDIGQIDKIPPQNIFLLPNYVSLNKVPNMVRRVTLAGLNKILNTKITSYLSLLKGKTYTMEYKKKSDQWHKQEVILKELQSNLSINDEIQKLFSNDASFVPPISQQRRLERKIIMPETKESILEKPSHPIKSGSSVFITNFENFNSIFIRDASYEFIENFNTFNKDMLKYYRTATNKIPKENLKVGDKVCVENSLLNLVMYSRALIIDIIDNEYNVFYLDYGNTELVNVEDIIDLPKELEKFQDFVIKVQLQNMPPLNTKNDIQVIKNHFKKKFITPNAKLSIEFNEFNPKGLDDVVLRTEYYKKDIVEDIRDLLNAPPLSIKITGQNKNTEQPNSSHGIFPYPARRLL</sequence>
<dbReference type="SUPFAM" id="SSF63748">
    <property type="entry name" value="Tudor/PWWP/MBT"/>
    <property type="match status" value="1"/>
</dbReference>
<organism evidence="2">
    <name type="scientific">Melanaphis sacchari</name>
    <dbReference type="NCBI Taxonomy" id="742174"/>
    <lineage>
        <taxon>Eukaryota</taxon>
        <taxon>Metazoa</taxon>
        <taxon>Ecdysozoa</taxon>
        <taxon>Arthropoda</taxon>
        <taxon>Hexapoda</taxon>
        <taxon>Insecta</taxon>
        <taxon>Pterygota</taxon>
        <taxon>Neoptera</taxon>
        <taxon>Paraneoptera</taxon>
        <taxon>Hemiptera</taxon>
        <taxon>Sternorrhyncha</taxon>
        <taxon>Aphidomorpha</taxon>
        <taxon>Aphidoidea</taxon>
        <taxon>Aphididae</taxon>
        <taxon>Aphidini</taxon>
        <taxon>Melanaphis</taxon>
    </lineage>
</organism>
<dbReference type="OrthoDB" id="10023235at2759"/>
<dbReference type="PANTHER" id="PTHR22948">
    <property type="entry name" value="TUDOR DOMAIN CONTAINING PROTEIN"/>
    <property type="match status" value="1"/>
</dbReference>
<dbReference type="InterPro" id="IPR002999">
    <property type="entry name" value="Tudor"/>
</dbReference>
<protein>
    <submittedName>
        <fullName evidence="2">Tudor domain-containing protein 1</fullName>
    </submittedName>
</protein>
<dbReference type="InterPro" id="IPR050621">
    <property type="entry name" value="Tudor_domain_containing"/>
</dbReference>
<evidence type="ECO:0000313" key="2">
    <source>
        <dbReference type="EMBL" id="MBW16410.1"/>
    </source>
</evidence>
<feature type="domain" description="Tudor" evidence="1">
    <location>
        <begin position="196"/>
        <end position="256"/>
    </location>
</feature>
<dbReference type="PANTHER" id="PTHR22948:SF76">
    <property type="entry name" value="FI20010P1-RELATED"/>
    <property type="match status" value="1"/>
</dbReference>
<dbReference type="SMART" id="SM00333">
    <property type="entry name" value="TUDOR"/>
    <property type="match status" value="1"/>
</dbReference>